<keyword evidence="1" id="KW-1133">Transmembrane helix</keyword>
<gene>
    <name evidence="3" type="ORF">MNBD_GAMMA26-642</name>
</gene>
<dbReference type="PANTHER" id="PTHR22550">
    <property type="entry name" value="SPORE GERMINATION PROTEIN"/>
    <property type="match status" value="1"/>
</dbReference>
<dbReference type="AlphaFoldDB" id="A0A3B1BIC4"/>
<sequence length="331" mass="36768">MIDFYWPWLFIILPLPLLVRALLPAAADRQDAALRVPFLDDFETKGESLQGKPRRLGLIWLAALTWVLLTIAAARPQWLGDPLELPMNGRDLMLAVDLSGSMQEEDFQLSSKWVDRLTATKAVAGEFIERRKGDRIGLILFGERAYLQTPLTFDRQTVKTLLYESAIGLAGKKTAIGDAIGLAIKRLQDRPTENRVLILLTDGANTAGEIEPIRAAELAARKQVKVYTIGIGADEMVVRSFFGTRKVNPSRDLDEKALTAIAEKTGGRYFRARDTAELTNIYHLLDELEPVEQEQQLFRPVHALYPWPLGAALVLAGIIAGAGAGWRRKNG</sequence>
<dbReference type="Pfam" id="PF00092">
    <property type="entry name" value="VWA"/>
    <property type="match status" value="1"/>
</dbReference>
<reference evidence="3" key="1">
    <citation type="submission" date="2018-06" db="EMBL/GenBank/DDBJ databases">
        <authorList>
            <person name="Zhirakovskaya E."/>
        </authorList>
    </citation>
    <scope>NUCLEOTIDE SEQUENCE</scope>
</reference>
<keyword evidence="1" id="KW-0812">Transmembrane</keyword>
<dbReference type="InterPro" id="IPR050768">
    <property type="entry name" value="UPF0353/GerABKA_families"/>
</dbReference>
<keyword evidence="1" id="KW-0472">Membrane</keyword>
<dbReference type="InterPro" id="IPR002035">
    <property type="entry name" value="VWF_A"/>
</dbReference>
<feature type="transmembrane region" description="Helical" evidence="1">
    <location>
        <begin position="304"/>
        <end position="326"/>
    </location>
</feature>
<dbReference type="PROSITE" id="PS50234">
    <property type="entry name" value="VWFA"/>
    <property type="match status" value="1"/>
</dbReference>
<feature type="transmembrane region" description="Helical" evidence="1">
    <location>
        <begin position="6"/>
        <end position="23"/>
    </location>
</feature>
<accession>A0A3B1BIC4</accession>
<evidence type="ECO:0000313" key="3">
    <source>
        <dbReference type="EMBL" id="VAX05955.1"/>
    </source>
</evidence>
<dbReference type="EMBL" id="UOFX01000010">
    <property type="protein sequence ID" value="VAX05955.1"/>
    <property type="molecule type" value="Genomic_DNA"/>
</dbReference>
<dbReference type="Gene3D" id="3.40.50.410">
    <property type="entry name" value="von Willebrand factor, type A domain"/>
    <property type="match status" value="1"/>
</dbReference>
<organism evidence="3">
    <name type="scientific">hydrothermal vent metagenome</name>
    <dbReference type="NCBI Taxonomy" id="652676"/>
    <lineage>
        <taxon>unclassified sequences</taxon>
        <taxon>metagenomes</taxon>
        <taxon>ecological metagenomes</taxon>
    </lineage>
</organism>
<feature type="transmembrane region" description="Helical" evidence="1">
    <location>
        <begin position="58"/>
        <end position="78"/>
    </location>
</feature>
<evidence type="ECO:0000259" key="2">
    <source>
        <dbReference type="PROSITE" id="PS50234"/>
    </source>
</evidence>
<evidence type="ECO:0000256" key="1">
    <source>
        <dbReference type="SAM" id="Phobius"/>
    </source>
</evidence>
<dbReference type="SMART" id="SM00327">
    <property type="entry name" value="VWA"/>
    <property type="match status" value="1"/>
</dbReference>
<dbReference type="InterPro" id="IPR036465">
    <property type="entry name" value="vWFA_dom_sf"/>
</dbReference>
<dbReference type="SUPFAM" id="SSF53300">
    <property type="entry name" value="vWA-like"/>
    <property type="match status" value="1"/>
</dbReference>
<dbReference type="CDD" id="cd01467">
    <property type="entry name" value="vWA_BatA_type"/>
    <property type="match status" value="1"/>
</dbReference>
<name>A0A3B1BIC4_9ZZZZ</name>
<feature type="domain" description="VWFA" evidence="2">
    <location>
        <begin position="91"/>
        <end position="288"/>
    </location>
</feature>
<dbReference type="PANTHER" id="PTHR22550:SF18">
    <property type="entry name" value="VWFA DOMAIN-CONTAINING PROTEIN"/>
    <property type="match status" value="1"/>
</dbReference>
<dbReference type="InterPro" id="IPR033881">
    <property type="entry name" value="vWA_BatA_type"/>
</dbReference>
<proteinExistence type="predicted"/>
<protein>
    <submittedName>
        <fullName evidence="3">Aerotolerance protein BatA</fullName>
    </submittedName>
</protein>